<comment type="caution">
    <text evidence="1">The sequence shown here is derived from an EMBL/GenBank/DDBJ whole genome shotgun (WGS) entry which is preliminary data.</text>
</comment>
<dbReference type="RefSeq" id="WP_100295650.1">
    <property type="nucleotide sequence ID" value="NZ_PHGZ01000003.1"/>
</dbReference>
<proteinExistence type="predicted"/>
<name>A0A2M8RYV6_9PAST</name>
<keyword evidence="2" id="KW-1185">Reference proteome</keyword>
<organism evidence="1 2">
    <name type="scientific">Caviibacterium pharyngocola</name>
    <dbReference type="NCBI Taxonomy" id="28159"/>
    <lineage>
        <taxon>Bacteria</taxon>
        <taxon>Pseudomonadati</taxon>
        <taxon>Pseudomonadota</taxon>
        <taxon>Gammaproteobacteria</taxon>
        <taxon>Pasteurellales</taxon>
        <taxon>Pasteurellaceae</taxon>
        <taxon>Caviibacterium</taxon>
    </lineage>
</organism>
<gene>
    <name evidence="1" type="ORF">CVP04_00965</name>
</gene>
<accession>A0A2M8RYV6</accession>
<sequence>MHKIKKETNADMGVKGAGAGIDIIEIKNVQLLLLENVLQNQITQFQQEGINDYQITILTDEQLAWDIKAYLPHSVQALDDFSIQSFPISYISFATATNFKGLENDVIIFIHKGKNLLSNKNLSYVAMSRAKSILVIIYLVE</sequence>
<reference evidence="1 2" key="1">
    <citation type="submission" date="2017-11" db="EMBL/GenBank/DDBJ databases">
        <title>Reclassification of Bisgaard taxon 5 as Caviibacterium pharyngocola gen. nov., sp. nov.</title>
        <authorList>
            <person name="Christensen H."/>
        </authorList>
    </citation>
    <scope>NUCLEOTIDE SEQUENCE [LARGE SCALE GENOMIC DNA]</scope>
    <source>
        <strain evidence="1 2">7_3</strain>
    </source>
</reference>
<evidence type="ECO:0000313" key="1">
    <source>
        <dbReference type="EMBL" id="PJG84054.1"/>
    </source>
</evidence>
<evidence type="ECO:0000313" key="2">
    <source>
        <dbReference type="Proteomes" id="UP000230282"/>
    </source>
</evidence>
<dbReference type="SUPFAM" id="SSF52540">
    <property type="entry name" value="P-loop containing nucleoside triphosphate hydrolases"/>
    <property type="match status" value="1"/>
</dbReference>
<protein>
    <recommendedName>
        <fullName evidence="3">UvrD-like helicase C-terminal domain-containing protein</fullName>
    </recommendedName>
</protein>
<dbReference type="Proteomes" id="UP000230282">
    <property type="component" value="Unassembled WGS sequence"/>
</dbReference>
<evidence type="ECO:0008006" key="3">
    <source>
        <dbReference type="Google" id="ProtNLM"/>
    </source>
</evidence>
<dbReference type="OrthoDB" id="5441773at2"/>
<dbReference type="Gene3D" id="3.40.50.300">
    <property type="entry name" value="P-loop containing nucleotide triphosphate hydrolases"/>
    <property type="match status" value="1"/>
</dbReference>
<dbReference type="AlphaFoldDB" id="A0A2M8RYV6"/>
<dbReference type="InterPro" id="IPR027417">
    <property type="entry name" value="P-loop_NTPase"/>
</dbReference>
<dbReference type="EMBL" id="PHGZ01000003">
    <property type="protein sequence ID" value="PJG84054.1"/>
    <property type="molecule type" value="Genomic_DNA"/>
</dbReference>